<keyword evidence="1" id="KW-0472">Membrane</keyword>
<keyword evidence="1" id="KW-1133">Transmembrane helix</keyword>
<sequence length="72" mass="8028">MKFFLSLALVLIVAAVTFVRYGIPMLGNDNVPCNYGHVGGFGCSSYFGLFGLIWFPAVFFTIRGIWKRFGEP</sequence>
<protein>
    <recommendedName>
        <fullName evidence="4">Transmembrane protein</fullName>
    </recommendedName>
</protein>
<keyword evidence="3" id="KW-1185">Reference proteome</keyword>
<accession>A0A846ZJQ8</accession>
<proteinExistence type="predicted"/>
<dbReference type="EMBL" id="JAAZQD010000001">
    <property type="protein sequence ID" value="NKZ37611.1"/>
    <property type="molecule type" value="Genomic_DNA"/>
</dbReference>
<dbReference type="Proteomes" id="UP000541636">
    <property type="component" value="Unassembled WGS sequence"/>
</dbReference>
<dbReference type="RefSeq" id="WP_168608200.1">
    <property type="nucleotide sequence ID" value="NZ_JAAZQD010000001.1"/>
</dbReference>
<organism evidence="2 3">
    <name type="scientific">Oleiagrimonas citrea</name>
    <dbReference type="NCBI Taxonomy" id="1665687"/>
    <lineage>
        <taxon>Bacteria</taxon>
        <taxon>Pseudomonadati</taxon>
        <taxon>Pseudomonadota</taxon>
        <taxon>Gammaproteobacteria</taxon>
        <taxon>Lysobacterales</taxon>
        <taxon>Rhodanobacteraceae</taxon>
        <taxon>Oleiagrimonas</taxon>
    </lineage>
</organism>
<feature type="transmembrane region" description="Helical" evidence="1">
    <location>
        <begin position="46"/>
        <end position="66"/>
    </location>
</feature>
<keyword evidence="1" id="KW-0812">Transmembrane</keyword>
<evidence type="ECO:0000313" key="2">
    <source>
        <dbReference type="EMBL" id="NKZ37611.1"/>
    </source>
</evidence>
<evidence type="ECO:0008006" key="4">
    <source>
        <dbReference type="Google" id="ProtNLM"/>
    </source>
</evidence>
<dbReference type="AlphaFoldDB" id="A0A846ZJQ8"/>
<evidence type="ECO:0000313" key="3">
    <source>
        <dbReference type="Proteomes" id="UP000541636"/>
    </source>
</evidence>
<gene>
    <name evidence="2" type="ORF">HF690_01425</name>
</gene>
<name>A0A846ZJQ8_9GAMM</name>
<reference evidence="2 3" key="1">
    <citation type="journal article" date="2017" name="Int. J. Syst. Evol. Microbiol.">
        <title>Oleiagrimonas citrea sp. nov., a marine bacterium isolated from tidal flat sediment and emended description of the genus Oleiagrimonas Fang et al. 2015 and Oleiagrimonas soli.</title>
        <authorList>
            <person name="Yang S.H."/>
            <person name="Seo H.S."/>
            <person name="Seong C.N."/>
            <person name="Kwon K.K."/>
        </authorList>
    </citation>
    <scope>NUCLEOTIDE SEQUENCE [LARGE SCALE GENOMIC DNA]</scope>
    <source>
        <strain evidence="2 3">MEBiC09124</strain>
    </source>
</reference>
<comment type="caution">
    <text evidence="2">The sequence shown here is derived from an EMBL/GenBank/DDBJ whole genome shotgun (WGS) entry which is preliminary data.</text>
</comment>
<evidence type="ECO:0000256" key="1">
    <source>
        <dbReference type="SAM" id="Phobius"/>
    </source>
</evidence>